<dbReference type="Proteomes" id="UP001597227">
    <property type="component" value="Unassembled WGS sequence"/>
</dbReference>
<evidence type="ECO:0008006" key="3">
    <source>
        <dbReference type="Google" id="ProtNLM"/>
    </source>
</evidence>
<accession>A0ABW4MNI7</accession>
<name>A0ABW4MNI7_9BACI</name>
<dbReference type="EMBL" id="JBHUEK010000019">
    <property type="protein sequence ID" value="MFD1779567.1"/>
    <property type="molecule type" value="Genomic_DNA"/>
</dbReference>
<evidence type="ECO:0000313" key="2">
    <source>
        <dbReference type="Proteomes" id="UP001597227"/>
    </source>
</evidence>
<evidence type="ECO:0000313" key="1">
    <source>
        <dbReference type="EMBL" id="MFD1779567.1"/>
    </source>
</evidence>
<keyword evidence="2" id="KW-1185">Reference proteome</keyword>
<protein>
    <recommendedName>
        <fullName evidence="3">PH domain-containing protein</fullName>
    </recommendedName>
</protein>
<dbReference type="RefSeq" id="WP_304214926.1">
    <property type="nucleotide sequence ID" value="NZ_JBHUEK010000019.1"/>
</dbReference>
<organism evidence="1 2">
    <name type="scientific">Fredinandcohnia salidurans</name>
    <dbReference type="NCBI Taxonomy" id="2595041"/>
    <lineage>
        <taxon>Bacteria</taxon>
        <taxon>Bacillati</taxon>
        <taxon>Bacillota</taxon>
        <taxon>Bacilli</taxon>
        <taxon>Bacillales</taxon>
        <taxon>Bacillaceae</taxon>
        <taxon>Fredinandcohnia</taxon>
    </lineage>
</organism>
<proteinExistence type="predicted"/>
<reference evidence="2" key="1">
    <citation type="journal article" date="2019" name="Int. J. Syst. Evol. Microbiol.">
        <title>The Global Catalogue of Microorganisms (GCM) 10K type strain sequencing project: providing services to taxonomists for standard genome sequencing and annotation.</title>
        <authorList>
            <consortium name="The Broad Institute Genomics Platform"/>
            <consortium name="The Broad Institute Genome Sequencing Center for Infectious Disease"/>
            <person name="Wu L."/>
            <person name="Ma J."/>
        </authorList>
    </citation>
    <scope>NUCLEOTIDE SEQUENCE [LARGE SCALE GENOMIC DNA]</scope>
    <source>
        <strain evidence="2">CCUG 15531</strain>
    </source>
</reference>
<sequence length="66" mass="7554">MGKTTNRFVVNAVGKDGEIYLTHCRNKEELKGWLASHEKNLIMDELKVIDKKPNPLLKLFGSQKNN</sequence>
<comment type="caution">
    <text evidence="1">The sequence shown here is derived from an EMBL/GenBank/DDBJ whole genome shotgun (WGS) entry which is preliminary data.</text>
</comment>
<gene>
    <name evidence="1" type="ORF">ACFSFW_12965</name>
</gene>